<gene>
    <name evidence="1" type="primary">AlNc14C68G4777</name>
    <name evidence="1" type="ORF">ALNC14_054770</name>
</gene>
<proteinExistence type="predicted"/>
<name>F0WDQ7_9STRA</name>
<evidence type="ECO:0000313" key="1">
    <source>
        <dbReference type="EMBL" id="CCA19334.1"/>
    </source>
</evidence>
<dbReference type="AlphaFoldDB" id="F0WDQ7"/>
<dbReference type="HOGENOM" id="CLU_1333996_0_0_1"/>
<protein>
    <submittedName>
        <fullName evidence="1">AlNc14C68G4777 protein</fullName>
    </submittedName>
</protein>
<organism evidence="1">
    <name type="scientific">Albugo laibachii Nc14</name>
    <dbReference type="NCBI Taxonomy" id="890382"/>
    <lineage>
        <taxon>Eukaryota</taxon>
        <taxon>Sar</taxon>
        <taxon>Stramenopiles</taxon>
        <taxon>Oomycota</taxon>
        <taxon>Peronosporomycetes</taxon>
        <taxon>Albuginales</taxon>
        <taxon>Albuginaceae</taxon>
        <taxon>Albugo</taxon>
    </lineage>
</organism>
<sequence length="206" mass="23310">MKPGNIINLSARVGVCPGIVRLKLICASTHRHLHNKSHYLVDLGRFCGFWHCRAEALELLLYLIAGQKRPTSIIHFYSNSIILGMYPHRVTLRLSRIMQLHDSVPVCPKHILCVDGGLSPILRKLNCIRLIQGHQEFTVMGYDFEETDVLSSRGAGILFGHIDTAYTQFECMNHLNLNRLVRRNLVLSINTANLCISVIDAKRTLL</sequence>
<dbReference type="SUPFAM" id="SSF56300">
    <property type="entry name" value="Metallo-dependent phosphatases"/>
    <property type="match status" value="1"/>
</dbReference>
<reference evidence="1" key="1">
    <citation type="journal article" date="2011" name="PLoS Biol.">
        <title>Gene gain and loss during evolution of obligate parasitism in the white rust pathogen of Arabidopsis thaliana.</title>
        <authorList>
            <person name="Kemen E."/>
            <person name="Gardiner A."/>
            <person name="Schultz-Larsen T."/>
            <person name="Kemen A.C."/>
            <person name="Balmuth A.L."/>
            <person name="Robert-Seilaniantz A."/>
            <person name="Bailey K."/>
            <person name="Holub E."/>
            <person name="Studholme D.J."/>
            <person name="Maclean D."/>
            <person name="Jones J.D."/>
        </authorList>
    </citation>
    <scope>NUCLEOTIDE SEQUENCE</scope>
</reference>
<reference evidence="1" key="2">
    <citation type="submission" date="2011-02" db="EMBL/GenBank/DDBJ databases">
        <authorList>
            <person name="MacLean D."/>
        </authorList>
    </citation>
    <scope>NUCLEOTIDE SEQUENCE</scope>
</reference>
<dbReference type="EMBL" id="FR824113">
    <property type="protein sequence ID" value="CCA19334.1"/>
    <property type="molecule type" value="Genomic_DNA"/>
</dbReference>
<dbReference type="InterPro" id="IPR029052">
    <property type="entry name" value="Metallo-depent_PP-like"/>
</dbReference>
<accession>F0WDQ7</accession>